<gene>
    <name evidence="4" type="ORF">FO059_07395</name>
</gene>
<accession>A0A516X285</accession>
<dbReference type="PANTHER" id="PTHR10948:SF23">
    <property type="entry name" value="TRANSPOSASE INSI FOR INSERTION SEQUENCE ELEMENT IS30A-RELATED"/>
    <property type="match status" value="1"/>
</dbReference>
<dbReference type="Gene3D" id="3.30.420.10">
    <property type="entry name" value="Ribonuclease H-like superfamily/Ribonuclease H"/>
    <property type="match status" value="1"/>
</dbReference>
<dbReference type="SUPFAM" id="SSF53098">
    <property type="entry name" value="Ribonuclease H-like"/>
    <property type="match status" value="1"/>
</dbReference>
<dbReference type="GO" id="GO:0005829">
    <property type="term" value="C:cytosol"/>
    <property type="evidence" value="ECO:0007669"/>
    <property type="project" value="TreeGrafter"/>
</dbReference>
<evidence type="ECO:0000256" key="2">
    <source>
        <dbReference type="SAM" id="MobiDB-lite"/>
    </source>
</evidence>
<evidence type="ECO:0000313" key="5">
    <source>
        <dbReference type="Proteomes" id="UP000317344"/>
    </source>
</evidence>
<dbReference type="Pfam" id="PF13936">
    <property type="entry name" value="HTH_38"/>
    <property type="match status" value="1"/>
</dbReference>
<dbReference type="AlphaFoldDB" id="A0A516X285"/>
<organism evidence="4 5">
    <name type="scientific">Tomitella fengzijianii</name>
    <dbReference type="NCBI Taxonomy" id="2597660"/>
    <lineage>
        <taxon>Bacteria</taxon>
        <taxon>Bacillati</taxon>
        <taxon>Actinomycetota</taxon>
        <taxon>Actinomycetes</taxon>
        <taxon>Mycobacteriales</taxon>
        <taxon>Tomitella</taxon>
    </lineage>
</organism>
<dbReference type="NCBIfam" id="NF033563">
    <property type="entry name" value="transpos_IS30"/>
    <property type="match status" value="1"/>
</dbReference>
<dbReference type="Proteomes" id="UP000317344">
    <property type="component" value="Chromosome"/>
</dbReference>
<dbReference type="GO" id="GO:0004803">
    <property type="term" value="F:transposase activity"/>
    <property type="evidence" value="ECO:0007669"/>
    <property type="project" value="TreeGrafter"/>
</dbReference>
<keyword evidence="1" id="KW-0233">DNA recombination</keyword>
<dbReference type="Pfam" id="PF00665">
    <property type="entry name" value="rve"/>
    <property type="match status" value="1"/>
</dbReference>
<evidence type="ECO:0000259" key="3">
    <source>
        <dbReference type="PROSITE" id="PS50994"/>
    </source>
</evidence>
<dbReference type="InterPro" id="IPR012337">
    <property type="entry name" value="RNaseH-like_sf"/>
</dbReference>
<dbReference type="InterPro" id="IPR053392">
    <property type="entry name" value="Transposase_IS30-like"/>
</dbReference>
<dbReference type="PROSITE" id="PS50994">
    <property type="entry name" value="INTEGRASE"/>
    <property type="match status" value="1"/>
</dbReference>
<proteinExistence type="predicted"/>
<dbReference type="EMBL" id="CP041765">
    <property type="protein sequence ID" value="QDQ97192.1"/>
    <property type="molecule type" value="Genomic_DNA"/>
</dbReference>
<reference evidence="4 5" key="2">
    <citation type="submission" date="2019-07" db="EMBL/GenBank/DDBJ databases">
        <authorList>
            <person name="Huang Y."/>
        </authorList>
    </citation>
    <scope>NUCLEOTIDE SEQUENCE [LARGE SCALE GENOMIC DNA]</scope>
    <source>
        <strain evidence="4 5">HY188</strain>
    </source>
</reference>
<dbReference type="InterPro" id="IPR036397">
    <property type="entry name" value="RNaseH_sf"/>
</dbReference>
<dbReference type="InterPro" id="IPR051917">
    <property type="entry name" value="Transposase-Integrase"/>
</dbReference>
<dbReference type="InterPro" id="IPR001584">
    <property type="entry name" value="Integrase_cat-core"/>
</dbReference>
<dbReference type="GO" id="GO:0015074">
    <property type="term" value="P:DNA integration"/>
    <property type="evidence" value="ECO:0007669"/>
    <property type="project" value="InterPro"/>
</dbReference>
<evidence type="ECO:0000256" key="1">
    <source>
        <dbReference type="ARBA" id="ARBA00023172"/>
    </source>
</evidence>
<dbReference type="GO" id="GO:0003676">
    <property type="term" value="F:nucleic acid binding"/>
    <property type="evidence" value="ECO:0007669"/>
    <property type="project" value="InterPro"/>
</dbReference>
<dbReference type="GO" id="GO:0032196">
    <property type="term" value="P:transposition"/>
    <property type="evidence" value="ECO:0007669"/>
    <property type="project" value="TreeGrafter"/>
</dbReference>
<name>A0A516X285_9ACTN</name>
<dbReference type="OrthoDB" id="9803231at2"/>
<keyword evidence="5" id="KW-1185">Reference proteome</keyword>
<dbReference type="PANTHER" id="PTHR10948">
    <property type="entry name" value="TRANSPOSASE"/>
    <property type="match status" value="1"/>
</dbReference>
<feature type="region of interest" description="Disordered" evidence="2">
    <location>
        <begin position="50"/>
        <end position="70"/>
    </location>
</feature>
<dbReference type="InterPro" id="IPR025246">
    <property type="entry name" value="IS30-like_HTH"/>
</dbReference>
<protein>
    <submittedName>
        <fullName evidence="4">IS30 family transposase</fullName>
    </submittedName>
</protein>
<reference evidence="4 5" key="1">
    <citation type="submission" date="2019-07" db="EMBL/GenBank/DDBJ databases">
        <title>Tomitella cavernea sp. nov., an actinomycete isolated from soil.</title>
        <authorList>
            <person name="Cheng J."/>
        </authorList>
    </citation>
    <scope>NUCLEOTIDE SEQUENCE [LARGE SCALE GENOMIC DNA]</scope>
    <source>
        <strain evidence="4 5">HY188</strain>
    </source>
</reference>
<dbReference type="KEGG" id="toy:FO059_07395"/>
<sequence>MASSLRKHRKVLRLICSGMFLNHAAHETGMSWNGVRHVYRRYGGPPLQVGRSRGSLATTPDFTRPAGPHRGLSYTERVRIMIGLDFGVSKAEMARRIGRHRSIITRELARNTGPNGDYNADIAHAWAAHRARRPRTFKLKDHPLCRQISDWIEDGWSPKLISRMLKFMYPDDPSRQVSHETIYQCLYVQTRGSLRADLARRLSTRRTKRKPRNRVERRGKPYEDAFKISERPAEAADRAVPGYWEGDLIVGAKCGSAIGTLVERATRFTILLHLPDDHGADAVASAMITAMSELPEHLRRTVTWDRGVEMASHERIRMALGSPVYFCDPHKPWQRGTNENTNRLLRHWFEKGTDLSVHDAAELKRVQDLAVSTRGSNRLGQ</sequence>
<evidence type="ECO:0000313" key="4">
    <source>
        <dbReference type="EMBL" id="QDQ97192.1"/>
    </source>
</evidence>
<dbReference type="GO" id="GO:0006310">
    <property type="term" value="P:DNA recombination"/>
    <property type="evidence" value="ECO:0007669"/>
    <property type="project" value="UniProtKB-KW"/>
</dbReference>
<feature type="domain" description="Integrase catalytic" evidence="3">
    <location>
        <begin position="228"/>
        <end position="381"/>
    </location>
</feature>